<dbReference type="PROSITE" id="PS00028">
    <property type="entry name" value="ZINC_FINGER_C2H2_1"/>
    <property type="match status" value="15"/>
</dbReference>
<organism evidence="8 9">
    <name type="scientific">Megalurothrips usitatus</name>
    <name type="common">bean blossom thrips</name>
    <dbReference type="NCBI Taxonomy" id="439358"/>
    <lineage>
        <taxon>Eukaryota</taxon>
        <taxon>Metazoa</taxon>
        <taxon>Ecdysozoa</taxon>
        <taxon>Arthropoda</taxon>
        <taxon>Hexapoda</taxon>
        <taxon>Insecta</taxon>
        <taxon>Pterygota</taxon>
        <taxon>Neoptera</taxon>
        <taxon>Paraneoptera</taxon>
        <taxon>Thysanoptera</taxon>
        <taxon>Terebrantia</taxon>
        <taxon>Thripoidea</taxon>
        <taxon>Thripidae</taxon>
        <taxon>Megalurothrips</taxon>
    </lineage>
</organism>
<dbReference type="InterPro" id="IPR036236">
    <property type="entry name" value="Znf_C2H2_sf"/>
</dbReference>
<feature type="domain" description="C2H2-type" evidence="7">
    <location>
        <begin position="823"/>
        <end position="851"/>
    </location>
</feature>
<feature type="compositionally biased region" description="Acidic residues" evidence="6">
    <location>
        <begin position="1083"/>
        <end position="1092"/>
    </location>
</feature>
<feature type="domain" description="C2H2-type" evidence="7">
    <location>
        <begin position="497"/>
        <end position="525"/>
    </location>
</feature>
<feature type="domain" description="C2H2-type" evidence="7">
    <location>
        <begin position="1036"/>
        <end position="1064"/>
    </location>
</feature>
<feature type="domain" description="C2H2-type" evidence="7">
    <location>
        <begin position="203"/>
        <end position="230"/>
    </location>
</feature>
<accession>A0AAV7XZN2</accession>
<evidence type="ECO:0000256" key="4">
    <source>
        <dbReference type="ARBA" id="ARBA00022833"/>
    </source>
</evidence>
<feature type="compositionally biased region" description="Polar residues" evidence="6">
    <location>
        <begin position="872"/>
        <end position="888"/>
    </location>
</feature>
<name>A0AAV7XZN2_9NEOP</name>
<feature type="region of interest" description="Disordered" evidence="6">
    <location>
        <begin position="680"/>
        <end position="704"/>
    </location>
</feature>
<feature type="domain" description="C2H2-type" evidence="7">
    <location>
        <begin position="743"/>
        <end position="771"/>
    </location>
</feature>
<feature type="domain" description="C2H2-type" evidence="7">
    <location>
        <begin position="288"/>
        <end position="316"/>
    </location>
</feature>
<evidence type="ECO:0000313" key="8">
    <source>
        <dbReference type="EMBL" id="KAJ1530301.1"/>
    </source>
</evidence>
<feature type="domain" description="C2H2-type" evidence="7">
    <location>
        <begin position="259"/>
        <end position="287"/>
    </location>
</feature>
<feature type="compositionally biased region" description="Polar residues" evidence="6">
    <location>
        <begin position="694"/>
        <end position="703"/>
    </location>
</feature>
<feature type="domain" description="C2H2-type" evidence="7">
    <location>
        <begin position="415"/>
        <end position="443"/>
    </location>
</feature>
<dbReference type="EMBL" id="JAPTSV010000002">
    <property type="protein sequence ID" value="KAJ1530301.1"/>
    <property type="molecule type" value="Genomic_DNA"/>
</dbReference>
<evidence type="ECO:0000313" key="9">
    <source>
        <dbReference type="Proteomes" id="UP001075354"/>
    </source>
</evidence>
<sequence>MALSAGSEFHKGSSSSSEVRSSEQHANEDAPRLCDGQPPRVDALPEGFPDIALEDIPLPPSPPSIPAASILSCENGCQPNKTEIQIPQSGDLSHDEVTKVFPDQDEQRVALTDSIVKETLPSVSTSILCLEGNSPVQPSPANCEDPKGLTATVDVASTSVKISAISQPEPDSGKDLGLISESVSKSHHPSDSQRIQPKGKKPYLCTECRRRFVERDDLLQHLYDHIAEFTGKHPFRCPKCPGRRFPDMKQHERHHQMGLECDICGEAFHAAIVIAEHRLRVHSRKKTLPCKVCGKKYATSEELTQHQQKRHRRSKSYTCKVCGKDFKSRESLSTHKQTHNEEQPALSSSRSSQHVKKSKEKVDPSTAVESKKISCSKCDLDFSCKEKLAEHKKAAHTSLQEKKSQAGTATSSKQYKCKSCKMDFLTIGNLIEHQQLVHTSQQETIPETVISNTKQFKCKKCAKDFPTRRKLKEHNISVHTSQQKRDPGLELYECKPFKCEKCVMDFPTEEKLKEHSTSAHMDLEEKYPQTNTFLGYMSHKAGVADMFGTSKRHTDEINLNQFNATAEEQNLASTTFSSHEPQRPQDCGLDFPTEEKLCEPSITSHTAVQEESPLAGADSDYEPFNGGSDRDFSDDDQLYDPSMPSFTSPEEENPRACSIFDKLHKCDECGTDFLTEEELGDHNSSAHVAKQEKSSQIAASDNTSETRLKSLETYLSSRKKLSLNNTSPRSPHCLSASSNCEPFKCDECGVYFPTKEKLHYHSKFEHKHEKKRQILAPNNGPYRSDILEMDFSSCENLDRIKSEHGSYQKRFPHRDTSCDYNPFPCDDCGIDFSTEEKLHEHKVSTHVNDYKNDSEARNSSFNDKIRSGISKMNFSTKTQFDEPNNSGRSNKHDQPPEFPPLLDHKAYLCDKCGIDLYSEEMLNEHNVKVHKYQNQKDPQTEADSDDEPFKIEVSKSYFSIKDHFHYEFDSPKISTEIGQLKNDQKTAAHCDDEPFKIEVSKTYFSDKKVGEPDTTTLTDQEDQANQFPWFLNHETFKCYDCGMNFSNKDMLNDHKISDHVAREEVAQIIKKSSDNESQHEASDMEFSDEEENNTPSTFQMEENHLQTSTLPDFECFKCDNCESVFSSEELLEGHKESHIGQLNKDVLTGTSSDHDPLKVKLSEMDCSPKIPFHDLTLPAQANQQIVDPLSPSDKLISDVVETSACSKENFSELSEVATTGQLQTDQQLGTPSDYKPFIWKAVEMYFSSKEKLNECNKPAPMSPPAGPLLSLAPSKYANADTSFTPKENLTDHPKTLHTGQLGINSQIGSSSDYKPYIWKTVEMYFSNKEKVNDHKTSANLAQTSSFSGNRPIMSNESESNISTNIYLNELNRSSCIIQQQQISQAGPSSEHMPSKVHWFEKERERVNNHSKSPHTSQEENLPTCSSSNYRPYICEECGANFPQKQALRDHEMRHKPHKCLHFCVNCLNICDYSSATSAGLTDHMKKYHEVCFECKFSDKWS</sequence>
<dbReference type="SUPFAM" id="SSF57667">
    <property type="entry name" value="beta-beta-alpha zinc fingers"/>
    <property type="match status" value="7"/>
</dbReference>
<keyword evidence="3 5" id="KW-0863">Zinc-finger</keyword>
<feature type="domain" description="C2H2-type" evidence="7">
    <location>
        <begin position="1116"/>
        <end position="1143"/>
    </location>
</feature>
<dbReference type="FunFam" id="3.30.160.60:FF:000446">
    <property type="entry name" value="Zinc finger protein"/>
    <property type="match status" value="1"/>
</dbReference>
<feature type="region of interest" description="Disordered" evidence="6">
    <location>
        <begin position="605"/>
        <end position="654"/>
    </location>
</feature>
<dbReference type="Pfam" id="PF00096">
    <property type="entry name" value="zf-C2H2"/>
    <property type="match status" value="4"/>
</dbReference>
<evidence type="ECO:0000256" key="2">
    <source>
        <dbReference type="ARBA" id="ARBA00022737"/>
    </source>
</evidence>
<dbReference type="Proteomes" id="UP001075354">
    <property type="component" value="Chromosome 2"/>
</dbReference>
<keyword evidence="1" id="KW-0479">Metal-binding</keyword>
<feature type="compositionally biased region" description="Basic and acidic residues" evidence="6">
    <location>
        <begin position="330"/>
        <end position="342"/>
    </location>
</feature>
<feature type="domain" description="C2H2-type" evidence="7">
    <location>
        <begin position="664"/>
        <end position="692"/>
    </location>
</feature>
<dbReference type="Gene3D" id="3.30.160.60">
    <property type="entry name" value="Classic Zinc Finger"/>
    <property type="match status" value="6"/>
</dbReference>
<evidence type="ECO:0000256" key="1">
    <source>
        <dbReference type="ARBA" id="ARBA00022723"/>
    </source>
</evidence>
<feature type="region of interest" description="Disordered" evidence="6">
    <location>
        <begin position="1"/>
        <end position="67"/>
    </location>
</feature>
<feature type="region of interest" description="Disordered" evidence="6">
    <location>
        <begin position="872"/>
        <end position="899"/>
    </location>
</feature>
<feature type="region of interest" description="Disordered" evidence="6">
    <location>
        <begin position="571"/>
        <end position="593"/>
    </location>
</feature>
<feature type="region of interest" description="Disordered" evidence="6">
    <location>
        <begin position="1404"/>
        <end position="1423"/>
    </location>
</feature>
<evidence type="ECO:0000256" key="6">
    <source>
        <dbReference type="SAM" id="MobiDB-lite"/>
    </source>
</evidence>
<dbReference type="PANTHER" id="PTHR24379:SF121">
    <property type="entry name" value="C2H2-TYPE DOMAIN-CONTAINING PROTEIN"/>
    <property type="match status" value="1"/>
</dbReference>
<evidence type="ECO:0000256" key="5">
    <source>
        <dbReference type="PROSITE-ProRule" id="PRU00042"/>
    </source>
</evidence>
<evidence type="ECO:0000256" key="3">
    <source>
        <dbReference type="ARBA" id="ARBA00022771"/>
    </source>
</evidence>
<keyword evidence="9" id="KW-1185">Reference proteome</keyword>
<dbReference type="Pfam" id="PF13912">
    <property type="entry name" value="zf-C2H2_6"/>
    <property type="match status" value="2"/>
</dbReference>
<gene>
    <name evidence="8" type="ORF">ONE63_005220</name>
</gene>
<dbReference type="GO" id="GO:0008270">
    <property type="term" value="F:zinc ion binding"/>
    <property type="evidence" value="ECO:0007669"/>
    <property type="project" value="UniProtKB-KW"/>
</dbReference>
<feature type="domain" description="C2H2-type" evidence="7">
    <location>
        <begin position="317"/>
        <end position="344"/>
    </location>
</feature>
<comment type="caution">
    <text evidence="8">The sequence shown here is derived from an EMBL/GenBank/DDBJ whole genome shotgun (WGS) entry which is preliminary data.</text>
</comment>
<dbReference type="InterPro" id="IPR013087">
    <property type="entry name" value="Znf_C2H2_type"/>
</dbReference>
<keyword evidence="2" id="KW-0677">Repeat</keyword>
<dbReference type="SMART" id="SM00355">
    <property type="entry name" value="ZnF_C2H2"/>
    <property type="match status" value="17"/>
</dbReference>
<evidence type="ECO:0000259" key="7">
    <source>
        <dbReference type="PROSITE" id="PS50157"/>
    </source>
</evidence>
<keyword evidence="4" id="KW-0862">Zinc</keyword>
<feature type="domain" description="C2H2-type" evidence="7">
    <location>
        <begin position="373"/>
        <end position="401"/>
    </location>
</feature>
<dbReference type="PROSITE" id="PS50157">
    <property type="entry name" value="ZINC_FINGER_C2H2_2"/>
    <property type="match status" value="15"/>
</dbReference>
<feature type="domain" description="C2H2-type" evidence="7">
    <location>
        <begin position="907"/>
        <end position="935"/>
    </location>
</feature>
<feature type="compositionally biased region" description="Basic and acidic residues" evidence="6">
    <location>
        <begin position="1070"/>
        <end position="1082"/>
    </location>
</feature>
<dbReference type="GO" id="GO:0005634">
    <property type="term" value="C:nucleus"/>
    <property type="evidence" value="ECO:0007669"/>
    <property type="project" value="UniProtKB-ARBA"/>
</dbReference>
<feature type="compositionally biased region" description="Basic and acidic residues" evidence="6">
    <location>
        <begin position="20"/>
        <end position="32"/>
    </location>
</feature>
<feature type="region of interest" description="Disordered" evidence="6">
    <location>
        <begin position="164"/>
        <end position="198"/>
    </location>
</feature>
<dbReference type="EMBL" id="JAPTSV010000002">
    <property type="protein sequence ID" value="KAJ1530300.1"/>
    <property type="molecule type" value="Genomic_DNA"/>
</dbReference>
<reference evidence="8" key="1">
    <citation type="submission" date="2022-12" db="EMBL/GenBank/DDBJ databases">
        <title>Chromosome-level genome assembly of the bean flower thrips Megalurothrips usitatus.</title>
        <authorList>
            <person name="Ma L."/>
            <person name="Liu Q."/>
            <person name="Li H."/>
            <person name="Cai W."/>
        </authorList>
    </citation>
    <scope>NUCLEOTIDE SEQUENCE</scope>
    <source>
        <strain evidence="8">Cailab_2022a</strain>
    </source>
</reference>
<feature type="region of interest" description="Disordered" evidence="6">
    <location>
        <begin position="1070"/>
        <end position="1095"/>
    </location>
</feature>
<feature type="domain" description="C2H2-type" evidence="7">
    <location>
        <begin position="456"/>
        <end position="484"/>
    </location>
</feature>
<feature type="region of interest" description="Disordered" evidence="6">
    <location>
        <begin position="330"/>
        <end position="365"/>
    </location>
</feature>
<protein>
    <recommendedName>
        <fullName evidence="7">C2H2-type domain-containing protein</fullName>
    </recommendedName>
</protein>
<proteinExistence type="predicted"/>
<feature type="domain" description="C2H2-type" evidence="7">
    <location>
        <begin position="1432"/>
        <end position="1459"/>
    </location>
</feature>
<feature type="compositionally biased region" description="Polar residues" evidence="6">
    <location>
        <begin position="1409"/>
        <end position="1423"/>
    </location>
</feature>
<dbReference type="PANTHER" id="PTHR24379">
    <property type="entry name" value="KRAB AND ZINC FINGER DOMAIN-CONTAINING"/>
    <property type="match status" value="1"/>
</dbReference>